<evidence type="ECO:0000313" key="1">
    <source>
        <dbReference type="EMBL" id="EME86301.1"/>
    </source>
</evidence>
<accession>M3ANZ4</accession>
<dbReference type="EMBL" id="KB446556">
    <property type="protein sequence ID" value="EME86301.1"/>
    <property type="molecule type" value="Genomic_DNA"/>
</dbReference>
<protein>
    <submittedName>
        <fullName evidence="1">Uncharacterized protein</fullName>
    </submittedName>
</protein>
<evidence type="ECO:0000313" key="2">
    <source>
        <dbReference type="Proteomes" id="UP000016932"/>
    </source>
</evidence>
<dbReference type="AlphaFoldDB" id="M3ANZ4"/>
<dbReference type="RefSeq" id="XP_007923627.1">
    <property type="nucleotide sequence ID" value="XM_007925436.1"/>
</dbReference>
<dbReference type="VEuPathDB" id="FungiDB:MYCFIDRAFT_172073"/>
<dbReference type="GeneID" id="19332741"/>
<organism evidence="1 2">
    <name type="scientific">Pseudocercospora fijiensis (strain CIRAD86)</name>
    <name type="common">Black leaf streak disease fungus</name>
    <name type="synonym">Mycosphaerella fijiensis</name>
    <dbReference type="NCBI Taxonomy" id="383855"/>
    <lineage>
        <taxon>Eukaryota</taxon>
        <taxon>Fungi</taxon>
        <taxon>Dikarya</taxon>
        <taxon>Ascomycota</taxon>
        <taxon>Pezizomycotina</taxon>
        <taxon>Dothideomycetes</taxon>
        <taxon>Dothideomycetidae</taxon>
        <taxon>Mycosphaerellales</taxon>
        <taxon>Mycosphaerellaceae</taxon>
        <taxon>Pseudocercospora</taxon>
    </lineage>
</organism>
<proteinExistence type="predicted"/>
<reference evidence="1 2" key="1">
    <citation type="journal article" date="2012" name="PLoS Pathog.">
        <title>Diverse lifestyles and strategies of plant pathogenesis encoded in the genomes of eighteen Dothideomycetes fungi.</title>
        <authorList>
            <person name="Ohm R.A."/>
            <person name="Feau N."/>
            <person name="Henrissat B."/>
            <person name="Schoch C.L."/>
            <person name="Horwitz B.A."/>
            <person name="Barry K.W."/>
            <person name="Condon B.J."/>
            <person name="Copeland A.C."/>
            <person name="Dhillon B."/>
            <person name="Glaser F."/>
            <person name="Hesse C.N."/>
            <person name="Kosti I."/>
            <person name="LaButti K."/>
            <person name="Lindquist E.A."/>
            <person name="Lucas S."/>
            <person name="Salamov A.A."/>
            <person name="Bradshaw R.E."/>
            <person name="Ciuffetti L."/>
            <person name="Hamelin R.C."/>
            <person name="Kema G.H.J."/>
            <person name="Lawrence C."/>
            <person name="Scott J.A."/>
            <person name="Spatafora J.W."/>
            <person name="Turgeon B.G."/>
            <person name="de Wit P.J.G.M."/>
            <person name="Zhong S."/>
            <person name="Goodwin S.B."/>
            <person name="Grigoriev I.V."/>
        </authorList>
    </citation>
    <scope>NUCLEOTIDE SEQUENCE [LARGE SCALE GENOMIC DNA]</scope>
    <source>
        <strain evidence="1 2">CIRAD86</strain>
    </source>
</reference>
<dbReference type="HOGENOM" id="CLU_900543_0_0_1"/>
<dbReference type="KEGG" id="pfj:MYCFIDRAFT_172073"/>
<keyword evidence="2" id="KW-1185">Reference proteome</keyword>
<name>M3ANZ4_PSEFD</name>
<gene>
    <name evidence="1" type="ORF">MYCFIDRAFT_172073</name>
</gene>
<sequence length="309" mass="34377">MRVSRIYFGDSEMIRQNFNRFDYSVGYQFLPRRSQSASAYSDELKASSRVSGHAFLLAVGQTVSSGIVCTAEWSRSSRSCEARAWPLQKGEVRKVPAARKPDLILAEGGATQALETSFPVRHQIPVLLIADEACRAGRISNKHGSLLLSNTHTVCRQPDASSVTTSSDEDTQAKRVNEVFAPLATPKHFTVISSSACTFIHRRRVLRYHRPLPSQPTDDGRSIRSLHCTASALTVDPNIQFSVDGQVAFGRSTSYGTVTDYTFHIRYTLGTFKLSKVQSPAVCECHQIYLIMLHYLPSEIYEPANIDTR</sequence>
<dbReference type="Proteomes" id="UP000016932">
    <property type="component" value="Unassembled WGS sequence"/>
</dbReference>